<sequence length="159" mass="18215">MDQPQATTVKLHLGLTLGVSYIGIVFSSMLYGLTCLQTFIYFVSAPRDPWLVKAFVVLTLIIDSTHEAFIVHSGYYYSVLNFNNPAVFDHVVWSLLAFIFLNALSGLLTEGFILWRIYHSTSLDFTRLPTLRPFDEYIRPRNHFTDFLNFIATLRPPCA</sequence>
<proteinExistence type="predicted"/>
<dbReference type="Proteomes" id="UP000814033">
    <property type="component" value="Unassembled WGS sequence"/>
</dbReference>
<evidence type="ECO:0000313" key="2">
    <source>
        <dbReference type="Proteomes" id="UP000814033"/>
    </source>
</evidence>
<comment type="caution">
    <text evidence="1">The sequence shown here is derived from an EMBL/GenBank/DDBJ whole genome shotgun (WGS) entry which is preliminary data.</text>
</comment>
<evidence type="ECO:0000313" key="1">
    <source>
        <dbReference type="EMBL" id="KAI0046875.1"/>
    </source>
</evidence>
<keyword evidence="2" id="KW-1185">Reference proteome</keyword>
<organism evidence="1 2">
    <name type="scientific">Auriscalpium vulgare</name>
    <dbReference type="NCBI Taxonomy" id="40419"/>
    <lineage>
        <taxon>Eukaryota</taxon>
        <taxon>Fungi</taxon>
        <taxon>Dikarya</taxon>
        <taxon>Basidiomycota</taxon>
        <taxon>Agaricomycotina</taxon>
        <taxon>Agaricomycetes</taxon>
        <taxon>Russulales</taxon>
        <taxon>Auriscalpiaceae</taxon>
        <taxon>Auriscalpium</taxon>
    </lineage>
</organism>
<gene>
    <name evidence="1" type="ORF">FA95DRAFT_1559640</name>
</gene>
<reference evidence="1" key="2">
    <citation type="journal article" date="2022" name="New Phytol.">
        <title>Evolutionary transition to the ectomycorrhizal habit in the genomes of a hyperdiverse lineage of mushroom-forming fungi.</title>
        <authorList>
            <person name="Looney B."/>
            <person name="Miyauchi S."/>
            <person name="Morin E."/>
            <person name="Drula E."/>
            <person name="Courty P.E."/>
            <person name="Kohler A."/>
            <person name="Kuo A."/>
            <person name="LaButti K."/>
            <person name="Pangilinan J."/>
            <person name="Lipzen A."/>
            <person name="Riley R."/>
            <person name="Andreopoulos W."/>
            <person name="He G."/>
            <person name="Johnson J."/>
            <person name="Nolan M."/>
            <person name="Tritt A."/>
            <person name="Barry K.W."/>
            <person name="Grigoriev I.V."/>
            <person name="Nagy L.G."/>
            <person name="Hibbett D."/>
            <person name="Henrissat B."/>
            <person name="Matheny P.B."/>
            <person name="Labbe J."/>
            <person name="Martin F.M."/>
        </authorList>
    </citation>
    <scope>NUCLEOTIDE SEQUENCE</scope>
    <source>
        <strain evidence="1">FP105234-sp</strain>
    </source>
</reference>
<name>A0ACB8RTF7_9AGAM</name>
<accession>A0ACB8RTF7</accession>
<reference evidence="1" key="1">
    <citation type="submission" date="2021-02" db="EMBL/GenBank/DDBJ databases">
        <authorList>
            <consortium name="DOE Joint Genome Institute"/>
            <person name="Ahrendt S."/>
            <person name="Looney B.P."/>
            <person name="Miyauchi S."/>
            <person name="Morin E."/>
            <person name="Drula E."/>
            <person name="Courty P.E."/>
            <person name="Chicoki N."/>
            <person name="Fauchery L."/>
            <person name="Kohler A."/>
            <person name="Kuo A."/>
            <person name="Labutti K."/>
            <person name="Pangilinan J."/>
            <person name="Lipzen A."/>
            <person name="Riley R."/>
            <person name="Andreopoulos W."/>
            <person name="He G."/>
            <person name="Johnson J."/>
            <person name="Barry K.W."/>
            <person name="Grigoriev I.V."/>
            <person name="Nagy L."/>
            <person name="Hibbett D."/>
            <person name="Henrissat B."/>
            <person name="Matheny P.B."/>
            <person name="Labbe J."/>
            <person name="Martin F."/>
        </authorList>
    </citation>
    <scope>NUCLEOTIDE SEQUENCE</scope>
    <source>
        <strain evidence="1">FP105234-sp</strain>
    </source>
</reference>
<protein>
    <submittedName>
        <fullName evidence="1">Uncharacterized protein</fullName>
    </submittedName>
</protein>
<dbReference type="EMBL" id="MU275915">
    <property type="protein sequence ID" value="KAI0046875.1"/>
    <property type="molecule type" value="Genomic_DNA"/>
</dbReference>